<sequence>MAHLPKLFWKEFLSRDYLKHSTACGILVQNEKGSYAFLHKTLQEFLAIQYIKASPTYHQKLLSCINDRMEDTGGLLDMFIFLCGSLPQIAEKVSVKLMDTISEKSVMRINTRRKPIFEQMKYAQDMIYYGFEEALSCGHPNIDLRLTHVVCDLKLPYTSGPMFQRFQKLLETNIKDVESLYTHVKGKSSLETLTETILEKSSKSLCNLTIKKNNNTFNFELCKQLKYLNVYNKRRMTGEDMHTLLEKIEALTELKYLRINSLELTERLPVPKCLRKLDLHLVKIQDSTFASLKRDVETIHLEAVCCLTECVFTNSEKADVSEQIVSKRIQFQNKYLCTRLRTASSQWPVFGFSCSHIIEPYTQIAKHSKLFGLKLKNKTHEKLLRDVTIENGQCVVDIMIYCHGLLVKRKVFEHVEDYIEASKVNPIVAQCDNVSPSVFIVDVCDRKNFLKFVDKNLNHTTICIAFVDESLQTESTAVENVLDNVIESTCSLVNIGDHIDDMLERFAFRMFRPMIEPLIKATTRYTTNLDRAHDMKMEMNQIVRQSEDIYNRSSVPSFERPHFPNRERRHFSDSELREVLSIDKVVSCGEQNGVLIIYVEDGLDIPKRKQLEETVFNTVKNLGIEDYLIKYVGKDTQHLHVSVGDQVHNTDKMSGTLGCFAKRYNKEPNLRVSDDKALETKPITKLVGGFGDSKFSTNNRSEAICGIVSRHVVANQNILLDNQDKNLGEILHHGNCNFDISAIVLNDDIVKNCIFAFKSKRNKPVKCSLYTYSLFKEEMIDMDLSGHDVHIWGACSRPGIGTISATKYMQKTEEVSGMLITIKDKDVTSKNFSEEGDSGAIVCLTDKRERHMKALAILIGKVIGEKQKTEVNENFYIALRLESGFHFLNKEHEAEFVLHDGTSE</sequence>
<protein>
    <submittedName>
        <fullName evidence="1">Uncharacterized protein</fullName>
    </submittedName>
</protein>
<gene>
    <name evidence="1" type="ORF">MAR_005077</name>
</gene>
<evidence type="ECO:0000313" key="1">
    <source>
        <dbReference type="EMBL" id="WAR14972.1"/>
    </source>
</evidence>
<proteinExistence type="predicted"/>
<name>A0ABY7F040_MYAAR</name>
<dbReference type="Proteomes" id="UP001164746">
    <property type="component" value="Chromosome 9"/>
</dbReference>
<accession>A0ABY7F040</accession>
<dbReference type="EMBL" id="CP111020">
    <property type="protein sequence ID" value="WAR14972.1"/>
    <property type="molecule type" value="Genomic_DNA"/>
</dbReference>
<reference evidence="1" key="1">
    <citation type="submission" date="2022-11" db="EMBL/GenBank/DDBJ databases">
        <title>Centuries of genome instability and evolution in soft-shell clam transmissible cancer (bioRxiv).</title>
        <authorList>
            <person name="Hart S.F.M."/>
            <person name="Yonemitsu M.A."/>
            <person name="Giersch R.M."/>
            <person name="Beal B.F."/>
            <person name="Arriagada G."/>
            <person name="Davis B.W."/>
            <person name="Ostrander E.A."/>
            <person name="Goff S.P."/>
            <person name="Metzger M.J."/>
        </authorList>
    </citation>
    <scope>NUCLEOTIDE SEQUENCE</scope>
    <source>
        <strain evidence="1">MELC-2E11</strain>
        <tissue evidence="1">Siphon/mantle</tissue>
    </source>
</reference>
<organism evidence="1 2">
    <name type="scientific">Mya arenaria</name>
    <name type="common">Soft-shell clam</name>
    <dbReference type="NCBI Taxonomy" id="6604"/>
    <lineage>
        <taxon>Eukaryota</taxon>
        <taxon>Metazoa</taxon>
        <taxon>Spiralia</taxon>
        <taxon>Lophotrochozoa</taxon>
        <taxon>Mollusca</taxon>
        <taxon>Bivalvia</taxon>
        <taxon>Autobranchia</taxon>
        <taxon>Heteroconchia</taxon>
        <taxon>Euheterodonta</taxon>
        <taxon>Imparidentia</taxon>
        <taxon>Neoheterodontei</taxon>
        <taxon>Myida</taxon>
        <taxon>Myoidea</taxon>
        <taxon>Myidae</taxon>
        <taxon>Mya</taxon>
    </lineage>
</organism>
<keyword evidence="2" id="KW-1185">Reference proteome</keyword>
<dbReference type="SUPFAM" id="SSF52047">
    <property type="entry name" value="RNI-like"/>
    <property type="match status" value="1"/>
</dbReference>
<evidence type="ECO:0000313" key="2">
    <source>
        <dbReference type="Proteomes" id="UP001164746"/>
    </source>
</evidence>